<feature type="region of interest" description="Disordered" evidence="1">
    <location>
        <begin position="1"/>
        <end position="34"/>
    </location>
</feature>
<dbReference type="AlphaFoldDB" id="A0A8R1TT70"/>
<evidence type="ECO:0000313" key="2">
    <source>
        <dbReference type="EnsemblMetazoa" id="OVOC3927.1"/>
    </source>
</evidence>
<protein>
    <submittedName>
        <fullName evidence="2">Uncharacterized protein</fullName>
    </submittedName>
</protein>
<name>A0A8R1TT70_ONCVO</name>
<evidence type="ECO:0000313" key="3">
    <source>
        <dbReference type="Proteomes" id="UP000024404"/>
    </source>
</evidence>
<dbReference type="Proteomes" id="UP000024404">
    <property type="component" value="Unassembled WGS sequence"/>
</dbReference>
<reference evidence="2" key="2">
    <citation type="submission" date="2022-06" db="UniProtKB">
        <authorList>
            <consortium name="EnsemblMetazoa"/>
        </authorList>
    </citation>
    <scope>IDENTIFICATION</scope>
</reference>
<feature type="compositionally biased region" description="Basic and acidic residues" evidence="1">
    <location>
        <begin position="19"/>
        <end position="31"/>
    </location>
</feature>
<dbReference type="EnsemblMetazoa" id="OVOC3927.1">
    <property type="protein sequence ID" value="OVOC3927.1"/>
    <property type="gene ID" value="WBGene00240736"/>
</dbReference>
<evidence type="ECO:0000256" key="1">
    <source>
        <dbReference type="SAM" id="MobiDB-lite"/>
    </source>
</evidence>
<organism evidence="2 3">
    <name type="scientific">Onchocerca volvulus</name>
    <dbReference type="NCBI Taxonomy" id="6282"/>
    <lineage>
        <taxon>Eukaryota</taxon>
        <taxon>Metazoa</taxon>
        <taxon>Ecdysozoa</taxon>
        <taxon>Nematoda</taxon>
        <taxon>Chromadorea</taxon>
        <taxon>Rhabditida</taxon>
        <taxon>Spirurina</taxon>
        <taxon>Spiruromorpha</taxon>
        <taxon>Filarioidea</taxon>
        <taxon>Onchocercidae</taxon>
        <taxon>Onchocerca</taxon>
    </lineage>
</organism>
<accession>A0A8R1TT70</accession>
<sequence length="105" mass="12524">MRKSQHSENDAVAEVRVTQPEKLKDQKDSYNRHPHSRLLLDVRQEGDFRNRREPHCTNLRARPLRVYYFPGGRRDMCPSFSGTHLKNFWSIYENIRVLVLREDSA</sequence>
<keyword evidence="3" id="KW-1185">Reference proteome</keyword>
<proteinExistence type="predicted"/>
<reference evidence="3" key="1">
    <citation type="submission" date="2013-10" db="EMBL/GenBank/DDBJ databases">
        <title>Genome sequencing of Onchocerca volvulus.</title>
        <authorList>
            <person name="Cotton J."/>
            <person name="Tsai J."/>
            <person name="Stanley E."/>
            <person name="Tracey A."/>
            <person name="Holroyd N."/>
            <person name="Lustigman S."/>
            <person name="Berriman M."/>
        </authorList>
    </citation>
    <scope>NUCLEOTIDE SEQUENCE</scope>
</reference>
<dbReference type="EMBL" id="CMVM020000122">
    <property type="status" value="NOT_ANNOTATED_CDS"/>
    <property type="molecule type" value="Genomic_DNA"/>
</dbReference>